<dbReference type="RefSeq" id="WP_037263638.1">
    <property type="nucleotide sequence ID" value="NZ_JALZ01000014.1"/>
</dbReference>
<dbReference type="EMBL" id="JALZ01000014">
    <property type="protein sequence ID" value="ETX14094.1"/>
    <property type="molecule type" value="Genomic_DNA"/>
</dbReference>
<organism evidence="1 2">
    <name type="scientific">Roseivivax halodurans JCM 10272</name>
    <dbReference type="NCBI Taxonomy" id="1449350"/>
    <lineage>
        <taxon>Bacteria</taxon>
        <taxon>Pseudomonadati</taxon>
        <taxon>Pseudomonadota</taxon>
        <taxon>Alphaproteobacteria</taxon>
        <taxon>Rhodobacterales</taxon>
        <taxon>Roseobacteraceae</taxon>
        <taxon>Roseivivax</taxon>
    </lineage>
</organism>
<protein>
    <submittedName>
        <fullName evidence="1">Uncharacterized protein</fullName>
    </submittedName>
</protein>
<accession>X7EDD0</accession>
<dbReference type="PROSITE" id="PS51257">
    <property type="entry name" value="PROKAR_LIPOPROTEIN"/>
    <property type="match status" value="1"/>
</dbReference>
<name>X7EDD0_9RHOB</name>
<dbReference type="eggNOG" id="ENOG503303R">
    <property type="taxonomic scope" value="Bacteria"/>
</dbReference>
<gene>
    <name evidence="1" type="ORF">OCH239_05485</name>
</gene>
<dbReference type="AlphaFoldDB" id="X7EDD0"/>
<evidence type="ECO:0000313" key="2">
    <source>
        <dbReference type="Proteomes" id="UP000022447"/>
    </source>
</evidence>
<sequence length="220" mass="23479">MRQALKNRRHSFGIPALLALAMLASCGTFPRTTSEFRDALDRAPQVQRGPSDAWVSAPEIDMVLERALGPVTEQRILLPNVTSVSGDNFVLLRARDTGGASVGRFMPLDLVYANGGTPPPFPEFDDLLLRSRTDSVGVLSWATWTNDAGLTCVLAFRRLDNTSRIVTAGDATIDMMLRNCVRGDAETALVPALPESVGFGSTAAGTGAPRMLSPLAAPNP</sequence>
<dbReference type="STRING" id="1449350.OCH239_05485"/>
<proteinExistence type="predicted"/>
<keyword evidence="2" id="KW-1185">Reference proteome</keyword>
<comment type="caution">
    <text evidence="1">The sequence shown here is derived from an EMBL/GenBank/DDBJ whole genome shotgun (WGS) entry which is preliminary data.</text>
</comment>
<evidence type="ECO:0000313" key="1">
    <source>
        <dbReference type="EMBL" id="ETX14094.1"/>
    </source>
</evidence>
<reference evidence="1 2" key="1">
    <citation type="submission" date="2014-01" db="EMBL/GenBank/DDBJ databases">
        <title>Roseivivax halodurans JCM 10272 Genome Sequencing.</title>
        <authorList>
            <person name="Lai Q."/>
            <person name="Li G."/>
            <person name="Shao Z."/>
        </authorList>
    </citation>
    <scope>NUCLEOTIDE SEQUENCE [LARGE SCALE GENOMIC DNA]</scope>
    <source>
        <strain evidence="1 2">JCM 10272</strain>
    </source>
</reference>
<dbReference type="Proteomes" id="UP000022447">
    <property type="component" value="Unassembled WGS sequence"/>
</dbReference>